<dbReference type="PANTHER" id="PTHR46033:SF79">
    <property type="entry name" value="AMINOTRANSFERASE-LIKE PLANT MOBILE DOMAIN-CONTAINING PROTEIN"/>
    <property type="match status" value="1"/>
</dbReference>
<accession>A0A328E1D4</accession>
<dbReference type="InterPro" id="IPR044824">
    <property type="entry name" value="MAIN-like"/>
</dbReference>
<evidence type="ECO:0000313" key="5">
    <source>
        <dbReference type="Proteomes" id="UP000249390"/>
    </source>
</evidence>
<comment type="caution">
    <text evidence="4">The sequence shown here is derived from an EMBL/GenBank/DDBJ whole genome shotgun (WGS) entry which is preliminary data.</text>
</comment>
<gene>
    <name evidence="4" type="ORF">DM860_010405</name>
</gene>
<keyword evidence="5" id="KW-1185">Reference proteome</keyword>
<dbReference type="GO" id="GO:0010073">
    <property type="term" value="P:meristem maintenance"/>
    <property type="evidence" value="ECO:0007669"/>
    <property type="project" value="InterPro"/>
</dbReference>
<feature type="coiled-coil region" evidence="1">
    <location>
        <begin position="618"/>
        <end position="701"/>
    </location>
</feature>
<organism evidence="4 5">
    <name type="scientific">Cuscuta australis</name>
    <dbReference type="NCBI Taxonomy" id="267555"/>
    <lineage>
        <taxon>Eukaryota</taxon>
        <taxon>Viridiplantae</taxon>
        <taxon>Streptophyta</taxon>
        <taxon>Embryophyta</taxon>
        <taxon>Tracheophyta</taxon>
        <taxon>Spermatophyta</taxon>
        <taxon>Magnoliopsida</taxon>
        <taxon>eudicotyledons</taxon>
        <taxon>Gunneridae</taxon>
        <taxon>Pentapetalae</taxon>
        <taxon>asterids</taxon>
        <taxon>lamiids</taxon>
        <taxon>Solanales</taxon>
        <taxon>Convolvulaceae</taxon>
        <taxon>Cuscuteae</taxon>
        <taxon>Cuscuta</taxon>
        <taxon>Cuscuta subgen. Grammica</taxon>
        <taxon>Cuscuta sect. Cleistogrammica</taxon>
    </lineage>
</organism>
<evidence type="ECO:0000313" key="4">
    <source>
        <dbReference type="EMBL" id="RAL51687.1"/>
    </source>
</evidence>
<evidence type="ECO:0000259" key="3">
    <source>
        <dbReference type="Pfam" id="PF10536"/>
    </source>
</evidence>
<dbReference type="Pfam" id="PF10536">
    <property type="entry name" value="PMD"/>
    <property type="match status" value="1"/>
</dbReference>
<proteinExistence type="predicted"/>
<keyword evidence="1" id="KW-0175">Coiled coil</keyword>
<reference evidence="4 5" key="1">
    <citation type="submission" date="2018-06" db="EMBL/GenBank/DDBJ databases">
        <title>The Genome of Cuscuta australis (Dodder) Provides Insight into the Evolution of Plant Parasitism.</title>
        <authorList>
            <person name="Liu H."/>
        </authorList>
    </citation>
    <scope>NUCLEOTIDE SEQUENCE [LARGE SCALE GENOMIC DNA]</scope>
    <source>
        <strain evidence="5">cv. Yunnan</strain>
        <tissue evidence="4">Vines</tissue>
    </source>
</reference>
<feature type="region of interest" description="Disordered" evidence="2">
    <location>
        <begin position="377"/>
        <end position="476"/>
    </location>
</feature>
<name>A0A328E1D4_9ASTE</name>
<dbReference type="EMBL" id="NQVE01000046">
    <property type="protein sequence ID" value="RAL51687.1"/>
    <property type="molecule type" value="Genomic_DNA"/>
</dbReference>
<protein>
    <recommendedName>
        <fullName evidence="3">Aminotransferase-like plant mobile domain-containing protein</fullName>
    </recommendedName>
</protein>
<feature type="domain" description="Aminotransferase-like plant mobile" evidence="3">
    <location>
        <begin position="88"/>
        <end position="316"/>
    </location>
</feature>
<evidence type="ECO:0000256" key="1">
    <source>
        <dbReference type="SAM" id="Coils"/>
    </source>
</evidence>
<dbReference type="Proteomes" id="UP000249390">
    <property type="component" value="Unassembled WGS sequence"/>
</dbReference>
<dbReference type="InterPro" id="IPR019557">
    <property type="entry name" value="AminoTfrase-like_pln_mobile"/>
</dbReference>
<feature type="region of interest" description="Disordered" evidence="2">
    <location>
        <begin position="497"/>
        <end position="521"/>
    </location>
</feature>
<feature type="compositionally biased region" description="Polar residues" evidence="2">
    <location>
        <begin position="425"/>
        <end position="443"/>
    </location>
</feature>
<dbReference type="AlphaFoldDB" id="A0A328E1D4"/>
<evidence type="ECO:0000256" key="2">
    <source>
        <dbReference type="SAM" id="MobiDB-lite"/>
    </source>
</evidence>
<sequence>MGPTNLGDEIDESFKNLVDKIKGLTPDLIQTEIFVPIPGSDESSTFILGPCFRSNFPSELSPFYPLAQGEKLLRRSMETERFGAGKAWPTFMDGSMGAASVTEEEHISFLVTWLSKYLFCCCHLSPNMNGEVAKLALALSGGRKLALAPLVLSSLYSVCRDIVANKFDGSGGPLWVLQFWIQSYFPEYRPLVAGIVNSRTYGHPLAKSVLKPQTFNHYFEFFLACPSRTPAQFAPFSRGTCGPEWFKKSVDAASRSLPWSELNEIWASYLLPRDLHCSLLGRARSERYSPNQFARQFGLTQGVPLPTYQTDESTKRKFSLASFDANPGSTFFFDFWWSAYIRRSNFKSSKAVNETRPPAIVNLTSYAMRARYEQHSAGECATNKKLKREGNSAPSQHKSMPPTKKGKPQTFKKVSNLYARKEPNLGTNTIKSSPPEPTSQNETAKGVPSFDDYSPFSFEDDQVEPAMPSSEPEERINLENVDDFIARLEAKIRTFQSPTHSACNSLSKPPLTTAAPPPSTAALERAKEDISRHLSTPLRDVALVPENYSALKAALSTCASAGPISDGDTPDTLKEINASFPDICATFRRGKRDQDEFAAKSAKRGLLIEELKKGQELYSKLKDRQDRLVSAMESIENQVKELKRNWKEAEMKRKAVQAEKLSLGKDCFATSSALDEMETELRAMEKKKEAADSDVARSEARWAEFQHKLKKLLNLP</sequence>
<dbReference type="PANTHER" id="PTHR46033">
    <property type="entry name" value="PROTEIN MAIN-LIKE 2"/>
    <property type="match status" value="1"/>
</dbReference>